<gene>
    <name evidence="3" type="ORF">CBR_g49603</name>
</gene>
<accession>A0A388M5B6</accession>
<comment type="caution">
    <text evidence="3">The sequence shown here is derived from an EMBL/GenBank/DDBJ whole genome shotgun (WGS) entry which is preliminary data.</text>
</comment>
<keyword evidence="4" id="KW-1185">Reference proteome</keyword>
<feature type="region of interest" description="Disordered" evidence="2">
    <location>
        <begin position="444"/>
        <end position="498"/>
    </location>
</feature>
<proteinExistence type="predicted"/>
<reference evidence="3 4" key="1">
    <citation type="journal article" date="2018" name="Cell">
        <title>The Chara Genome: Secondary Complexity and Implications for Plant Terrestrialization.</title>
        <authorList>
            <person name="Nishiyama T."/>
            <person name="Sakayama H."/>
            <person name="Vries J.D."/>
            <person name="Buschmann H."/>
            <person name="Saint-Marcoux D."/>
            <person name="Ullrich K.K."/>
            <person name="Haas F.B."/>
            <person name="Vanderstraeten L."/>
            <person name="Becker D."/>
            <person name="Lang D."/>
            <person name="Vosolsobe S."/>
            <person name="Rombauts S."/>
            <person name="Wilhelmsson P.K.I."/>
            <person name="Janitza P."/>
            <person name="Kern R."/>
            <person name="Heyl A."/>
            <person name="Rumpler F."/>
            <person name="Villalobos L.I.A.C."/>
            <person name="Clay J.M."/>
            <person name="Skokan R."/>
            <person name="Toyoda A."/>
            <person name="Suzuki Y."/>
            <person name="Kagoshima H."/>
            <person name="Schijlen E."/>
            <person name="Tajeshwar N."/>
            <person name="Catarino B."/>
            <person name="Hetherington A.J."/>
            <person name="Saltykova A."/>
            <person name="Bonnot C."/>
            <person name="Breuninger H."/>
            <person name="Symeonidi A."/>
            <person name="Radhakrishnan G.V."/>
            <person name="Van Nieuwerburgh F."/>
            <person name="Deforce D."/>
            <person name="Chang C."/>
            <person name="Karol K.G."/>
            <person name="Hedrich R."/>
            <person name="Ulvskov P."/>
            <person name="Glockner G."/>
            <person name="Delwiche C.F."/>
            <person name="Petrasek J."/>
            <person name="Van de Peer Y."/>
            <person name="Friml J."/>
            <person name="Beilby M."/>
            <person name="Dolan L."/>
            <person name="Kohara Y."/>
            <person name="Sugano S."/>
            <person name="Fujiyama A."/>
            <person name="Delaux P.-M."/>
            <person name="Quint M."/>
            <person name="TheiBen G."/>
            <person name="Hagemann M."/>
            <person name="Harholt J."/>
            <person name="Dunand C."/>
            <person name="Zachgo S."/>
            <person name="Langdale J."/>
            <person name="Maumus F."/>
            <person name="Straeten D.V.D."/>
            <person name="Gould S.B."/>
            <person name="Rensing S.A."/>
        </authorList>
    </citation>
    <scope>NUCLEOTIDE SEQUENCE [LARGE SCALE GENOMIC DNA]</scope>
    <source>
        <strain evidence="3 4">S276</strain>
    </source>
</reference>
<feature type="coiled-coil region" evidence="1">
    <location>
        <begin position="322"/>
        <end position="356"/>
    </location>
</feature>
<evidence type="ECO:0000313" key="4">
    <source>
        <dbReference type="Proteomes" id="UP000265515"/>
    </source>
</evidence>
<feature type="compositionally biased region" description="Basic and acidic residues" evidence="2">
    <location>
        <begin position="483"/>
        <end position="498"/>
    </location>
</feature>
<dbReference type="EMBL" id="BFEA01000759">
    <property type="protein sequence ID" value="GBG89751.1"/>
    <property type="molecule type" value="Genomic_DNA"/>
</dbReference>
<feature type="compositionally biased region" description="Basic and acidic residues" evidence="2">
    <location>
        <begin position="204"/>
        <end position="218"/>
    </location>
</feature>
<dbReference type="Gramene" id="GBG89751">
    <property type="protein sequence ID" value="GBG89751"/>
    <property type="gene ID" value="CBR_g49603"/>
</dbReference>
<feature type="region of interest" description="Disordered" evidence="2">
    <location>
        <begin position="127"/>
        <end position="259"/>
    </location>
</feature>
<feature type="compositionally biased region" description="Basic and acidic residues" evidence="2">
    <location>
        <begin position="129"/>
        <end position="179"/>
    </location>
</feature>
<feature type="compositionally biased region" description="Basic and acidic residues" evidence="2">
    <location>
        <begin position="226"/>
        <end position="259"/>
    </location>
</feature>
<feature type="compositionally biased region" description="Basic residues" evidence="2">
    <location>
        <begin position="193"/>
        <end position="203"/>
    </location>
</feature>
<evidence type="ECO:0000313" key="3">
    <source>
        <dbReference type="EMBL" id="GBG89751.1"/>
    </source>
</evidence>
<evidence type="ECO:0000256" key="1">
    <source>
        <dbReference type="SAM" id="Coils"/>
    </source>
</evidence>
<keyword evidence="1" id="KW-0175">Coiled coil</keyword>
<evidence type="ECO:0000256" key="2">
    <source>
        <dbReference type="SAM" id="MobiDB-lite"/>
    </source>
</evidence>
<dbReference type="AlphaFoldDB" id="A0A388M5B6"/>
<protein>
    <recommendedName>
        <fullName evidence="5">Retrotransposon gag domain-containing protein</fullName>
    </recommendedName>
</protein>
<sequence length="693" mass="78221">MTEQEIYEWNESLKYKYFWVRVLHVPISVLPHVKGAVYKAFGKILKTAPVFGDPIAPDLWTIRFDLVPSARVNYKQNMIIELGNDGYVDLEVAGADSLWCKNCRSYFHDESDPNCAANVRMGTAVSQKDTYKDAVLQEKDKGKDEGKAKVGEREKEEREDGEKREKDQFSKQKEDDSQGKGKRSKQLKERGTRRARWRVKGRSRKEAATGDGKGKKGDQQAAGAKGDGEKDPKRTEGSQKEREREGEGNQDEGKLQEKEMMQGVEYRLKKSITVVEVVAAGTEASKLITQGRQALDQFALKQLEEIMEATRKKGEVKTEVSEESIDSNIQKLREALAAEERKKEEVSRRREQEQRRGQRVKEIRQVIGTEVSEQTDMSQTLAHIVTYLTFLEEKIDRQQNQLDEITVGLRTIANIVKGKNQIQGGEEQEEKKEKKEVKKLMGEAMKSAGPMIKTNGNGNGSNRNGSNGNGSSPPFTPHSSKSTPKETPEKISVELEKPKKKEKVKMKLPFTFCNKKEESLLLWIAEIQTYVSTAPIEPESQVAFTTSCMGGEAKQWVLAEANAAGFEDIGEWAKTLTLKQFLAKTRDRFLDKTTTDKAFDQLTSIGQKHWTSVEALSREVDRLLQVPGLNLQDSQVLYIYSRALPEPIRGHLVIEAKSGKYNYRQFRDLALQREQITSQVKNSYAAVVKSGGG</sequence>
<evidence type="ECO:0008006" key="5">
    <source>
        <dbReference type="Google" id="ProtNLM"/>
    </source>
</evidence>
<organism evidence="3 4">
    <name type="scientific">Chara braunii</name>
    <name type="common">Braun's stonewort</name>
    <dbReference type="NCBI Taxonomy" id="69332"/>
    <lineage>
        <taxon>Eukaryota</taxon>
        <taxon>Viridiplantae</taxon>
        <taxon>Streptophyta</taxon>
        <taxon>Charophyceae</taxon>
        <taxon>Charales</taxon>
        <taxon>Characeae</taxon>
        <taxon>Chara</taxon>
    </lineage>
</organism>
<feature type="compositionally biased region" description="Low complexity" evidence="2">
    <location>
        <begin position="460"/>
        <end position="472"/>
    </location>
</feature>
<dbReference type="Proteomes" id="UP000265515">
    <property type="component" value="Unassembled WGS sequence"/>
</dbReference>
<name>A0A388M5B6_CHABU</name>